<evidence type="ECO:0000313" key="8">
    <source>
        <dbReference type="EMBL" id="OBZ84981.1"/>
    </source>
</evidence>
<dbReference type="InParanoid" id="A0A1C7N7E0"/>
<keyword evidence="5 6" id="KW-0472">Membrane</keyword>
<gene>
    <name evidence="8" type="primary">LITAF_1</name>
    <name evidence="8" type="ORF">A0J61_06975</name>
</gene>
<keyword evidence="6" id="KW-0812">Transmembrane</keyword>
<comment type="caution">
    <text evidence="8">The sequence shown here is derived from an EMBL/GenBank/DDBJ whole genome shotgun (WGS) entry which is preliminary data.</text>
</comment>
<keyword evidence="4" id="KW-0862">Zinc</keyword>
<keyword evidence="9" id="KW-1185">Reference proteome</keyword>
<evidence type="ECO:0000256" key="1">
    <source>
        <dbReference type="ARBA" id="ARBA00004170"/>
    </source>
</evidence>
<comment type="similarity">
    <text evidence="2">Belongs to the CDIP1/LITAF family.</text>
</comment>
<comment type="subcellular location">
    <subcellularLocation>
        <location evidence="1">Membrane</location>
        <topology evidence="1">Peripheral membrane protein</topology>
    </subcellularLocation>
</comment>
<name>A0A1C7N7E0_9FUNG</name>
<dbReference type="PROSITE" id="PS51837">
    <property type="entry name" value="LITAF"/>
    <property type="match status" value="1"/>
</dbReference>
<dbReference type="AlphaFoldDB" id="A0A1C7N7E0"/>
<keyword evidence="3" id="KW-0479">Metal-binding</keyword>
<accession>A0A1C7N7E0</accession>
<dbReference type="Pfam" id="PF10601">
    <property type="entry name" value="zf-LITAF-like"/>
    <property type="match status" value="1"/>
</dbReference>
<evidence type="ECO:0000256" key="3">
    <source>
        <dbReference type="ARBA" id="ARBA00022723"/>
    </source>
</evidence>
<evidence type="ECO:0000256" key="4">
    <source>
        <dbReference type="ARBA" id="ARBA00022833"/>
    </source>
</evidence>
<dbReference type="SMART" id="SM00714">
    <property type="entry name" value="LITAF"/>
    <property type="match status" value="1"/>
</dbReference>
<evidence type="ECO:0000256" key="6">
    <source>
        <dbReference type="SAM" id="Phobius"/>
    </source>
</evidence>
<dbReference type="InterPro" id="IPR037519">
    <property type="entry name" value="LITAF_fam"/>
</dbReference>
<sequence length="223" mass="25811">MSVLFSSNTSFNDHLKIGHPQALQKRSLLRKSREDRPHDIRLSADTQPIEQDSQSACSVYSFSQTTSPVVSSAHHHTLYYFNSPQQNDPTDYFSPQPIPRKASTPLSYLKRKRDALLRYSTHRLHSSNSSLKSTPSTHLPGRTIRMPNQHLPDFETQVFCPRCEKYVHTRLRYRNGAMVYLVAFVLLLCTVFLFWVPFYVKYFKDVSHYCPGCGKRVGISRRL</sequence>
<dbReference type="GO" id="GO:0008270">
    <property type="term" value="F:zinc ion binding"/>
    <property type="evidence" value="ECO:0007669"/>
    <property type="project" value="TreeGrafter"/>
</dbReference>
<feature type="domain" description="LITAF" evidence="7">
    <location>
        <begin position="140"/>
        <end position="222"/>
    </location>
</feature>
<keyword evidence="6" id="KW-1133">Transmembrane helix</keyword>
<dbReference type="GO" id="GO:0016020">
    <property type="term" value="C:membrane"/>
    <property type="evidence" value="ECO:0007669"/>
    <property type="project" value="UniProtKB-SubCell"/>
</dbReference>
<dbReference type="PANTHER" id="PTHR23292:SF6">
    <property type="entry name" value="FI16602P1-RELATED"/>
    <property type="match status" value="1"/>
</dbReference>
<dbReference type="EMBL" id="LUGH01000447">
    <property type="protein sequence ID" value="OBZ84981.1"/>
    <property type="molecule type" value="Genomic_DNA"/>
</dbReference>
<dbReference type="STRING" id="101091.A0A1C7N7E0"/>
<organism evidence="8 9">
    <name type="scientific">Choanephora cucurbitarum</name>
    <dbReference type="NCBI Taxonomy" id="101091"/>
    <lineage>
        <taxon>Eukaryota</taxon>
        <taxon>Fungi</taxon>
        <taxon>Fungi incertae sedis</taxon>
        <taxon>Mucoromycota</taxon>
        <taxon>Mucoromycotina</taxon>
        <taxon>Mucoromycetes</taxon>
        <taxon>Mucorales</taxon>
        <taxon>Mucorineae</taxon>
        <taxon>Choanephoraceae</taxon>
        <taxon>Choanephoroideae</taxon>
        <taxon>Choanephora</taxon>
    </lineage>
</organism>
<proteinExistence type="inferred from homology"/>
<reference evidence="8 9" key="1">
    <citation type="submission" date="2016-03" db="EMBL/GenBank/DDBJ databases">
        <title>Choanephora cucurbitarum.</title>
        <authorList>
            <person name="Min B."/>
            <person name="Park H."/>
            <person name="Park J.-H."/>
            <person name="Shin H.-D."/>
            <person name="Choi I.-G."/>
        </authorList>
    </citation>
    <scope>NUCLEOTIDE SEQUENCE [LARGE SCALE GENOMIC DNA]</scope>
    <source>
        <strain evidence="8 9">KUS-F28377</strain>
    </source>
</reference>
<feature type="transmembrane region" description="Helical" evidence="6">
    <location>
        <begin position="178"/>
        <end position="198"/>
    </location>
</feature>
<dbReference type="Proteomes" id="UP000093000">
    <property type="component" value="Unassembled WGS sequence"/>
</dbReference>
<dbReference type="InterPro" id="IPR006629">
    <property type="entry name" value="LITAF"/>
</dbReference>
<evidence type="ECO:0000256" key="2">
    <source>
        <dbReference type="ARBA" id="ARBA00005975"/>
    </source>
</evidence>
<evidence type="ECO:0000259" key="7">
    <source>
        <dbReference type="PROSITE" id="PS51837"/>
    </source>
</evidence>
<protein>
    <submittedName>
        <fullName evidence="8">Lipopolysaccharide-induced tumor necrosis factor-alpha factor</fullName>
    </submittedName>
</protein>
<dbReference type="PANTHER" id="PTHR23292">
    <property type="entry name" value="LIPOPOLYSACCHARIDE-INDUCED TUMOR NECROSIS FACTOR-ALPHA FACTOR"/>
    <property type="match status" value="1"/>
</dbReference>
<evidence type="ECO:0000256" key="5">
    <source>
        <dbReference type="ARBA" id="ARBA00023136"/>
    </source>
</evidence>
<dbReference type="OrthoDB" id="5599753at2759"/>
<evidence type="ECO:0000313" key="9">
    <source>
        <dbReference type="Proteomes" id="UP000093000"/>
    </source>
</evidence>